<sequence length="190" mass="21567">MTNSKTTGAKIVASAMMVYDIISLVFVFVAPGIHVPPISEADTSNLFGKISAFTLDFIVRLQGKGGTIKIMLTFATVLDLITTVFVFTACRRNRSVLVVPMLIITVLWMVTHVVNLVFCVIVLIEPDLMKNLKPNSKNNGYSIKIETLIAVVHLVFFTWITVLKDCYIHLRHIERPRRRLREETERTTRF</sequence>
<accession>A0A8R1U939</accession>
<organism evidence="1 2">
    <name type="scientific">Pristionchus pacificus</name>
    <name type="common">Parasitic nematode worm</name>
    <dbReference type="NCBI Taxonomy" id="54126"/>
    <lineage>
        <taxon>Eukaryota</taxon>
        <taxon>Metazoa</taxon>
        <taxon>Ecdysozoa</taxon>
        <taxon>Nematoda</taxon>
        <taxon>Chromadorea</taxon>
        <taxon>Rhabditida</taxon>
        <taxon>Rhabditina</taxon>
        <taxon>Diplogasteromorpha</taxon>
        <taxon>Diplogasteroidea</taxon>
        <taxon>Neodiplogasteridae</taxon>
        <taxon>Pristionchus</taxon>
    </lineage>
</organism>
<dbReference type="EnsemblMetazoa" id="PPA13313.1">
    <property type="protein sequence ID" value="PPA13313.1"/>
    <property type="gene ID" value="WBGene00102867"/>
</dbReference>
<protein>
    <submittedName>
        <fullName evidence="1">Uncharacterized protein</fullName>
    </submittedName>
</protein>
<gene>
    <name evidence="1" type="primary">WBGene00102867</name>
</gene>
<name>A0A2A6CXV0_PRIPA</name>
<keyword evidence="2" id="KW-1185">Reference proteome</keyword>
<proteinExistence type="predicted"/>
<dbReference type="AlphaFoldDB" id="A0A2A6CXV0"/>
<evidence type="ECO:0000313" key="1">
    <source>
        <dbReference type="EnsemblMetazoa" id="PPA13313.1"/>
    </source>
</evidence>
<accession>A0A2A6CXV0</accession>
<evidence type="ECO:0000313" key="2">
    <source>
        <dbReference type="Proteomes" id="UP000005239"/>
    </source>
</evidence>
<dbReference type="Proteomes" id="UP000005239">
    <property type="component" value="Unassembled WGS sequence"/>
</dbReference>
<reference evidence="2" key="1">
    <citation type="journal article" date="2008" name="Nat. Genet.">
        <title>The Pristionchus pacificus genome provides a unique perspective on nematode lifestyle and parasitism.</title>
        <authorList>
            <person name="Dieterich C."/>
            <person name="Clifton S.W."/>
            <person name="Schuster L.N."/>
            <person name="Chinwalla A."/>
            <person name="Delehaunty K."/>
            <person name="Dinkelacker I."/>
            <person name="Fulton L."/>
            <person name="Fulton R."/>
            <person name="Godfrey J."/>
            <person name="Minx P."/>
            <person name="Mitreva M."/>
            <person name="Roeseler W."/>
            <person name="Tian H."/>
            <person name="Witte H."/>
            <person name="Yang S.P."/>
            <person name="Wilson R.K."/>
            <person name="Sommer R.J."/>
        </authorList>
    </citation>
    <scope>NUCLEOTIDE SEQUENCE [LARGE SCALE GENOMIC DNA]</scope>
    <source>
        <strain evidence="2">PS312</strain>
    </source>
</reference>
<reference evidence="1" key="2">
    <citation type="submission" date="2022-06" db="UniProtKB">
        <authorList>
            <consortium name="EnsemblMetazoa"/>
        </authorList>
    </citation>
    <scope>IDENTIFICATION</scope>
    <source>
        <strain evidence="1">PS312</strain>
    </source>
</reference>